<dbReference type="OrthoDB" id="10155872at2759"/>
<evidence type="ECO:0000313" key="2">
    <source>
        <dbReference type="Proteomes" id="UP000663879"/>
    </source>
</evidence>
<sequence>MWFVKKGITNFGVWLKFDDNSSESLENFQSNLLMLESEIKNNVEKNQPFVIMGDWNADLERGRRFDIIFKDFVNNTDLIISDDLDSQKMVDVKICNDNNNSSDHLPITIKVFDDLGVKDESNQLIKKFHSFDWNCSAFIDKYNENLEKMIPEMEHYFTNESNLELINQFYKELCGTLKRAARTLIIKNMFSNRANWNGKKLTTQL</sequence>
<organism evidence="1 2">
    <name type="scientific">Brachionus calyciflorus</name>
    <dbReference type="NCBI Taxonomy" id="104777"/>
    <lineage>
        <taxon>Eukaryota</taxon>
        <taxon>Metazoa</taxon>
        <taxon>Spiralia</taxon>
        <taxon>Gnathifera</taxon>
        <taxon>Rotifera</taxon>
        <taxon>Eurotatoria</taxon>
        <taxon>Monogononta</taxon>
        <taxon>Pseudotrocha</taxon>
        <taxon>Ploima</taxon>
        <taxon>Brachionidae</taxon>
        <taxon>Brachionus</taxon>
    </lineage>
</organism>
<feature type="non-terminal residue" evidence="1">
    <location>
        <position position="1"/>
    </location>
</feature>
<reference evidence="1" key="1">
    <citation type="submission" date="2021-02" db="EMBL/GenBank/DDBJ databases">
        <authorList>
            <person name="Nowell W R."/>
        </authorList>
    </citation>
    <scope>NUCLEOTIDE SEQUENCE</scope>
    <source>
        <strain evidence="1">Ploen Becks lab</strain>
    </source>
</reference>
<evidence type="ECO:0000313" key="1">
    <source>
        <dbReference type="EMBL" id="CAF1122752.1"/>
    </source>
</evidence>
<dbReference type="AlphaFoldDB" id="A0A814QPV0"/>
<dbReference type="EMBL" id="CAJNOC010008950">
    <property type="protein sequence ID" value="CAF1122752.1"/>
    <property type="molecule type" value="Genomic_DNA"/>
</dbReference>
<evidence type="ECO:0008006" key="3">
    <source>
        <dbReference type="Google" id="ProtNLM"/>
    </source>
</evidence>
<proteinExistence type="predicted"/>
<dbReference type="Proteomes" id="UP000663879">
    <property type="component" value="Unassembled WGS sequence"/>
</dbReference>
<dbReference type="InterPro" id="IPR036691">
    <property type="entry name" value="Endo/exonu/phosph_ase_sf"/>
</dbReference>
<gene>
    <name evidence="1" type="ORF">OXX778_LOCUS22115</name>
</gene>
<comment type="caution">
    <text evidence="1">The sequence shown here is derived from an EMBL/GenBank/DDBJ whole genome shotgun (WGS) entry which is preliminary data.</text>
</comment>
<accession>A0A814QPV0</accession>
<name>A0A814QPV0_9BILA</name>
<keyword evidence="2" id="KW-1185">Reference proteome</keyword>
<protein>
    <recommendedName>
        <fullName evidence="3">Endonuclease/exonuclease/phosphatase domain-containing protein</fullName>
    </recommendedName>
</protein>
<dbReference type="SUPFAM" id="SSF56219">
    <property type="entry name" value="DNase I-like"/>
    <property type="match status" value="1"/>
</dbReference>